<dbReference type="SUPFAM" id="SSF74653">
    <property type="entry name" value="TolA/TonB C-terminal domain"/>
    <property type="match status" value="1"/>
</dbReference>
<keyword evidence="7" id="KW-0653">Protein transport</keyword>
<accession>A0A9X2J4N5</accession>
<evidence type="ECO:0000256" key="3">
    <source>
        <dbReference type="ARBA" id="ARBA00022448"/>
    </source>
</evidence>
<evidence type="ECO:0000256" key="4">
    <source>
        <dbReference type="ARBA" id="ARBA00022475"/>
    </source>
</evidence>
<dbReference type="Pfam" id="PF03544">
    <property type="entry name" value="TonB_C"/>
    <property type="match status" value="1"/>
</dbReference>
<keyword evidence="3" id="KW-0813">Transport</keyword>
<evidence type="ECO:0000259" key="10">
    <source>
        <dbReference type="PROSITE" id="PS52015"/>
    </source>
</evidence>
<proteinExistence type="inferred from homology"/>
<dbReference type="AlphaFoldDB" id="A0A9X2J4N5"/>
<dbReference type="NCBIfam" id="TIGR01352">
    <property type="entry name" value="tonB_Cterm"/>
    <property type="match status" value="1"/>
</dbReference>
<name>A0A9X2J4N5_9SPHN</name>
<dbReference type="InterPro" id="IPR006260">
    <property type="entry name" value="TonB/TolA_C"/>
</dbReference>
<dbReference type="PROSITE" id="PS52015">
    <property type="entry name" value="TONB_CTD"/>
    <property type="match status" value="1"/>
</dbReference>
<gene>
    <name evidence="11" type="ORF">NDO55_06140</name>
</gene>
<keyword evidence="12" id="KW-1185">Reference proteome</keyword>
<dbReference type="InterPro" id="IPR051045">
    <property type="entry name" value="TonB-dependent_transducer"/>
</dbReference>
<dbReference type="Gene3D" id="3.30.1150.10">
    <property type="match status" value="1"/>
</dbReference>
<evidence type="ECO:0000256" key="6">
    <source>
        <dbReference type="ARBA" id="ARBA00022692"/>
    </source>
</evidence>
<dbReference type="GO" id="GO:0055085">
    <property type="term" value="P:transmembrane transport"/>
    <property type="evidence" value="ECO:0007669"/>
    <property type="project" value="InterPro"/>
</dbReference>
<comment type="similarity">
    <text evidence="2">Belongs to the TonB family.</text>
</comment>
<evidence type="ECO:0000256" key="2">
    <source>
        <dbReference type="ARBA" id="ARBA00006555"/>
    </source>
</evidence>
<dbReference type="GO" id="GO:0098797">
    <property type="term" value="C:plasma membrane protein complex"/>
    <property type="evidence" value="ECO:0007669"/>
    <property type="project" value="TreeGrafter"/>
</dbReference>
<keyword evidence="5" id="KW-0997">Cell inner membrane</keyword>
<dbReference type="GO" id="GO:0031992">
    <property type="term" value="F:energy transducer activity"/>
    <property type="evidence" value="ECO:0007669"/>
    <property type="project" value="TreeGrafter"/>
</dbReference>
<comment type="subcellular location">
    <subcellularLocation>
        <location evidence="1">Cell inner membrane</location>
        <topology evidence="1">Single-pass membrane protein</topology>
        <orientation evidence="1">Periplasmic side</orientation>
    </subcellularLocation>
</comment>
<evidence type="ECO:0000256" key="8">
    <source>
        <dbReference type="ARBA" id="ARBA00022989"/>
    </source>
</evidence>
<evidence type="ECO:0000256" key="1">
    <source>
        <dbReference type="ARBA" id="ARBA00004383"/>
    </source>
</evidence>
<evidence type="ECO:0000313" key="12">
    <source>
        <dbReference type="Proteomes" id="UP001155128"/>
    </source>
</evidence>
<dbReference type="InterPro" id="IPR037682">
    <property type="entry name" value="TonB_C"/>
</dbReference>
<reference evidence="11" key="1">
    <citation type="submission" date="2022-06" db="EMBL/GenBank/DDBJ databases">
        <title>Sphingomicrobium sedimins sp. nov., a marine bacterium isolated from tidal flat.</title>
        <authorList>
            <person name="Kim C.-H."/>
            <person name="Yoo Y."/>
            <person name="Kim J.-J."/>
        </authorList>
    </citation>
    <scope>NUCLEOTIDE SEQUENCE</scope>
    <source>
        <strain evidence="11">GRR-S6-50</strain>
    </source>
</reference>
<evidence type="ECO:0000256" key="9">
    <source>
        <dbReference type="ARBA" id="ARBA00023136"/>
    </source>
</evidence>
<evidence type="ECO:0000256" key="7">
    <source>
        <dbReference type="ARBA" id="ARBA00022927"/>
    </source>
</evidence>
<dbReference type="RefSeq" id="WP_252113433.1">
    <property type="nucleotide sequence ID" value="NZ_JAMSHT010000001.1"/>
</dbReference>
<keyword evidence="9" id="KW-0472">Membrane</keyword>
<sequence>MLATAMALALAAGEPPRLLDGAVGSSDYPASALREGREGLSIIRITITADGRATDCSIAQSSGSFDLDTAACDITTSRTRFTPALDDEGEPVDMTVRLPIRWVLAD</sequence>
<keyword evidence="8" id="KW-1133">Transmembrane helix</keyword>
<dbReference type="PANTHER" id="PTHR33446">
    <property type="entry name" value="PROTEIN TONB-RELATED"/>
    <property type="match status" value="1"/>
</dbReference>
<dbReference type="GO" id="GO:0015031">
    <property type="term" value="P:protein transport"/>
    <property type="evidence" value="ECO:0007669"/>
    <property type="project" value="UniProtKB-KW"/>
</dbReference>
<keyword evidence="6" id="KW-0812">Transmembrane</keyword>
<evidence type="ECO:0000313" key="11">
    <source>
        <dbReference type="EMBL" id="MCM8557397.1"/>
    </source>
</evidence>
<feature type="domain" description="TonB C-terminal" evidence="10">
    <location>
        <begin position="13"/>
        <end position="106"/>
    </location>
</feature>
<dbReference type="Proteomes" id="UP001155128">
    <property type="component" value="Unassembled WGS sequence"/>
</dbReference>
<dbReference type="EMBL" id="JAMSHT010000001">
    <property type="protein sequence ID" value="MCM8557397.1"/>
    <property type="molecule type" value="Genomic_DNA"/>
</dbReference>
<evidence type="ECO:0000256" key="5">
    <source>
        <dbReference type="ARBA" id="ARBA00022519"/>
    </source>
</evidence>
<protein>
    <submittedName>
        <fullName evidence="11">Energy transducer TonB</fullName>
    </submittedName>
</protein>
<keyword evidence="4" id="KW-1003">Cell membrane</keyword>
<dbReference type="PANTHER" id="PTHR33446:SF2">
    <property type="entry name" value="PROTEIN TONB"/>
    <property type="match status" value="1"/>
</dbReference>
<comment type="caution">
    <text evidence="11">The sequence shown here is derived from an EMBL/GenBank/DDBJ whole genome shotgun (WGS) entry which is preliminary data.</text>
</comment>
<organism evidence="11 12">
    <name type="scientific">Sphingomicrobium sediminis</name>
    <dbReference type="NCBI Taxonomy" id="2950949"/>
    <lineage>
        <taxon>Bacteria</taxon>
        <taxon>Pseudomonadati</taxon>
        <taxon>Pseudomonadota</taxon>
        <taxon>Alphaproteobacteria</taxon>
        <taxon>Sphingomonadales</taxon>
        <taxon>Sphingomonadaceae</taxon>
        <taxon>Sphingomicrobium</taxon>
    </lineage>
</organism>